<keyword evidence="4 6" id="KW-0862">Zinc</keyword>
<evidence type="ECO:0000256" key="1">
    <source>
        <dbReference type="ARBA" id="ARBA00001947"/>
    </source>
</evidence>
<evidence type="ECO:0000313" key="9">
    <source>
        <dbReference type="Proteomes" id="UP000632659"/>
    </source>
</evidence>
<dbReference type="RefSeq" id="WP_187536306.1">
    <property type="nucleotide sequence ID" value="NZ_JACRTL010000002.1"/>
</dbReference>
<dbReference type="InterPro" id="IPR020843">
    <property type="entry name" value="ER"/>
</dbReference>
<evidence type="ECO:0000256" key="5">
    <source>
        <dbReference type="ARBA" id="ARBA00023002"/>
    </source>
</evidence>
<keyword evidence="3 6" id="KW-0479">Metal-binding</keyword>
<dbReference type="Pfam" id="PF08240">
    <property type="entry name" value="ADH_N"/>
    <property type="match status" value="1"/>
</dbReference>
<comment type="similarity">
    <text evidence="2 6">Belongs to the zinc-containing alcohol dehydrogenase family.</text>
</comment>
<keyword evidence="5" id="KW-0560">Oxidoreductase</keyword>
<protein>
    <submittedName>
        <fullName evidence="8">Zinc-binding dehydrogenase</fullName>
    </submittedName>
</protein>
<sequence length="349" mass="38633">MKSLVVEEGGKLSFAELPQPGYGECQALVKLKSCGVCNGTDMKLIHGTFKNFDTYPAVLGHEGVGEVVEVGSRVESFQKGDLVLLPFLEQGANGYEPGWGAFSEYAVVGDWKAYVKAGKGPGTPEFSESYYAQTVIRKEDKIDAVGAAMVITFREVLSAIRRFGMKENETAVVFGTGPVGLCFIRFLKLLGLSTVIAVDIHEEKIRQAKKMGADIALNSTIADVKQEVRKLFPEGVDYVVDAVGLNQLILQAMELIRYNGKICCYGISPKLGMDLDWSQAPYNWDLHFVQWPSKKEEGEAHHQIMAWINMGVLDPYDFISDVMPFEEAVKAFEKVEAREPGLKKIVIKF</sequence>
<proteinExistence type="inferred from homology"/>
<dbReference type="InterPro" id="IPR036291">
    <property type="entry name" value="NAD(P)-bd_dom_sf"/>
</dbReference>
<evidence type="ECO:0000256" key="6">
    <source>
        <dbReference type="RuleBase" id="RU361277"/>
    </source>
</evidence>
<dbReference type="GO" id="GO:0008270">
    <property type="term" value="F:zinc ion binding"/>
    <property type="evidence" value="ECO:0007669"/>
    <property type="project" value="InterPro"/>
</dbReference>
<evidence type="ECO:0000256" key="4">
    <source>
        <dbReference type="ARBA" id="ARBA00022833"/>
    </source>
</evidence>
<accession>A0A8J6TYS7</accession>
<evidence type="ECO:0000259" key="7">
    <source>
        <dbReference type="SMART" id="SM00829"/>
    </source>
</evidence>
<dbReference type="PANTHER" id="PTHR43350:SF19">
    <property type="entry name" value="D-GULOSIDE 3-DEHYDROGENASE"/>
    <property type="match status" value="1"/>
</dbReference>
<dbReference type="SUPFAM" id="SSF51735">
    <property type="entry name" value="NAD(P)-binding Rossmann-fold domains"/>
    <property type="match status" value="1"/>
</dbReference>
<dbReference type="Proteomes" id="UP000632659">
    <property type="component" value="Unassembled WGS sequence"/>
</dbReference>
<reference evidence="8" key="1">
    <citation type="submission" date="2020-08" db="EMBL/GenBank/DDBJ databases">
        <title>Genome public.</title>
        <authorList>
            <person name="Liu C."/>
            <person name="Sun Q."/>
        </authorList>
    </citation>
    <scope>NUCLEOTIDE SEQUENCE</scope>
    <source>
        <strain evidence="8">NSJ-15</strain>
    </source>
</reference>
<dbReference type="PROSITE" id="PS00059">
    <property type="entry name" value="ADH_ZINC"/>
    <property type="match status" value="1"/>
</dbReference>
<dbReference type="InterPro" id="IPR013154">
    <property type="entry name" value="ADH-like_N"/>
</dbReference>
<gene>
    <name evidence="8" type="ORF">H8702_04545</name>
</gene>
<name>A0A8J6TYS7_9FIRM</name>
<feature type="domain" description="Enoyl reductase (ER)" evidence="7">
    <location>
        <begin position="9"/>
        <end position="347"/>
    </location>
</feature>
<dbReference type="PANTHER" id="PTHR43350">
    <property type="entry name" value="NAD-DEPENDENT ALCOHOL DEHYDROGENASE"/>
    <property type="match status" value="1"/>
</dbReference>
<dbReference type="EMBL" id="JACRTL010000002">
    <property type="protein sequence ID" value="MBC8610392.1"/>
    <property type="molecule type" value="Genomic_DNA"/>
</dbReference>
<dbReference type="Gene3D" id="3.40.50.720">
    <property type="entry name" value="NAD(P)-binding Rossmann-like Domain"/>
    <property type="match status" value="1"/>
</dbReference>
<dbReference type="InterPro" id="IPR013149">
    <property type="entry name" value="ADH-like_C"/>
</dbReference>
<comment type="cofactor">
    <cofactor evidence="1 6">
        <name>Zn(2+)</name>
        <dbReference type="ChEBI" id="CHEBI:29105"/>
    </cofactor>
</comment>
<dbReference type="InterPro" id="IPR011032">
    <property type="entry name" value="GroES-like_sf"/>
</dbReference>
<keyword evidence="9" id="KW-1185">Reference proteome</keyword>
<evidence type="ECO:0000313" key="8">
    <source>
        <dbReference type="EMBL" id="MBC8610392.1"/>
    </source>
</evidence>
<organism evidence="8 9">
    <name type="scientific">Massiliimalia timonensis</name>
    <dbReference type="NCBI Taxonomy" id="1987501"/>
    <lineage>
        <taxon>Bacteria</taxon>
        <taxon>Bacillati</taxon>
        <taxon>Bacillota</taxon>
        <taxon>Clostridia</taxon>
        <taxon>Eubacteriales</taxon>
        <taxon>Oscillospiraceae</taxon>
        <taxon>Massiliimalia</taxon>
    </lineage>
</organism>
<evidence type="ECO:0000256" key="3">
    <source>
        <dbReference type="ARBA" id="ARBA00022723"/>
    </source>
</evidence>
<comment type="caution">
    <text evidence="8">The sequence shown here is derived from an EMBL/GenBank/DDBJ whole genome shotgun (WGS) entry which is preliminary data.</text>
</comment>
<dbReference type="InterPro" id="IPR002328">
    <property type="entry name" value="ADH_Zn_CS"/>
</dbReference>
<dbReference type="SUPFAM" id="SSF50129">
    <property type="entry name" value="GroES-like"/>
    <property type="match status" value="1"/>
</dbReference>
<dbReference type="AlphaFoldDB" id="A0A8J6TYS7"/>
<evidence type="ECO:0000256" key="2">
    <source>
        <dbReference type="ARBA" id="ARBA00008072"/>
    </source>
</evidence>
<dbReference type="Gene3D" id="3.90.180.10">
    <property type="entry name" value="Medium-chain alcohol dehydrogenases, catalytic domain"/>
    <property type="match status" value="1"/>
</dbReference>
<dbReference type="SMART" id="SM00829">
    <property type="entry name" value="PKS_ER"/>
    <property type="match status" value="1"/>
</dbReference>
<dbReference type="Pfam" id="PF00107">
    <property type="entry name" value="ADH_zinc_N"/>
    <property type="match status" value="1"/>
</dbReference>
<dbReference type="GO" id="GO:0016491">
    <property type="term" value="F:oxidoreductase activity"/>
    <property type="evidence" value="ECO:0007669"/>
    <property type="project" value="UniProtKB-KW"/>
</dbReference>